<keyword evidence="3" id="KW-1185">Reference proteome</keyword>
<evidence type="ECO:0000259" key="1">
    <source>
        <dbReference type="SMART" id="SM01321"/>
    </source>
</evidence>
<reference evidence="2" key="1">
    <citation type="submission" date="2021-11" db="EMBL/GenBank/DDBJ databases">
        <title>Description of a new species Pelosinus isolated from the bottom sediments of Lake Baikal.</title>
        <authorList>
            <person name="Zakharyuk A."/>
        </authorList>
    </citation>
    <scope>NUCLEOTIDE SEQUENCE</scope>
    <source>
        <strain evidence="2">Bkl1</strain>
    </source>
</reference>
<gene>
    <name evidence="2" type="ORF">LMF89_24400</name>
</gene>
<evidence type="ECO:0000313" key="2">
    <source>
        <dbReference type="EMBL" id="MCC5468481.1"/>
    </source>
</evidence>
<name>A0ABS8HZ88_9FIRM</name>
<dbReference type="EMBL" id="JAJHJB010000070">
    <property type="protein sequence ID" value="MCC5468481.1"/>
    <property type="molecule type" value="Genomic_DNA"/>
</dbReference>
<dbReference type="PANTHER" id="PTHR34322:SF2">
    <property type="entry name" value="TRANSPOSASE IS200-LIKE DOMAIN-CONTAINING PROTEIN"/>
    <property type="match status" value="1"/>
</dbReference>
<dbReference type="RefSeq" id="WP_255711620.1">
    <property type="nucleotide sequence ID" value="NZ_JAJHJB010000070.1"/>
</dbReference>
<protein>
    <submittedName>
        <fullName evidence="2">Transposase</fullName>
    </submittedName>
</protein>
<dbReference type="Proteomes" id="UP001165492">
    <property type="component" value="Unassembled WGS sequence"/>
</dbReference>
<proteinExistence type="predicted"/>
<dbReference type="Gene3D" id="3.30.70.1290">
    <property type="entry name" value="Transposase IS200-like"/>
    <property type="match status" value="1"/>
</dbReference>
<accession>A0ABS8HZ88</accession>
<dbReference type="InterPro" id="IPR036515">
    <property type="entry name" value="Transposase_17_sf"/>
</dbReference>
<organism evidence="2 3">
    <name type="scientific">Pelosinus baikalensis</name>
    <dbReference type="NCBI Taxonomy" id="2892015"/>
    <lineage>
        <taxon>Bacteria</taxon>
        <taxon>Bacillati</taxon>
        <taxon>Bacillota</taxon>
        <taxon>Negativicutes</taxon>
        <taxon>Selenomonadales</taxon>
        <taxon>Sporomusaceae</taxon>
        <taxon>Pelosinus</taxon>
    </lineage>
</organism>
<evidence type="ECO:0000313" key="3">
    <source>
        <dbReference type="Proteomes" id="UP001165492"/>
    </source>
</evidence>
<comment type="caution">
    <text evidence="2">The sequence shown here is derived from an EMBL/GenBank/DDBJ whole genome shotgun (WGS) entry which is preliminary data.</text>
</comment>
<sequence length="165" mass="19393">MAFEIHAYCLMSNHVHLLLEKQLGDISIIMKRLLTKYAMYFNRQYDRCGTLISNRYKSIPVEVDEYFIPLVSYIHQNPVRAGLVKKLEEYSFSSFIDYVRGGGLTDTDFTLNLLGKNEWLRLHQVIQNDTIDTVDKMKLSEEEIRRKILQYTGGRDPHEIISWSK</sequence>
<dbReference type="SMART" id="SM01321">
    <property type="entry name" value="Y1_Tnp"/>
    <property type="match status" value="1"/>
</dbReference>
<dbReference type="PANTHER" id="PTHR34322">
    <property type="entry name" value="TRANSPOSASE, Y1_TNP DOMAIN-CONTAINING"/>
    <property type="match status" value="1"/>
</dbReference>
<feature type="domain" description="Transposase IS200-like" evidence="1">
    <location>
        <begin position="1"/>
        <end position="77"/>
    </location>
</feature>
<dbReference type="Pfam" id="PF01797">
    <property type="entry name" value="Y1_Tnp"/>
    <property type="match status" value="1"/>
</dbReference>
<dbReference type="InterPro" id="IPR002686">
    <property type="entry name" value="Transposase_17"/>
</dbReference>
<dbReference type="SUPFAM" id="SSF143422">
    <property type="entry name" value="Transposase IS200-like"/>
    <property type="match status" value="1"/>
</dbReference>